<evidence type="ECO:0000256" key="1">
    <source>
        <dbReference type="ARBA" id="ARBA00008601"/>
    </source>
</evidence>
<feature type="domain" description="Tyrosine specific protein phosphatases" evidence="8">
    <location>
        <begin position="329"/>
        <end position="386"/>
    </location>
</feature>
<dbReference type="RefSeq" id="XP_035828411.1">
    <property type="nucleotide sequence ID" value="XM_035972518.1"/>
</dbReference>
<evidence type="ECO:0000256" key="5">
    <source>
        <dbReference type="ARBA" id="ARBA00047761"/>
    </source>
</evidence>
<feature type="domain" description="Tyrosine-protein phosphatase" evidence="7">
    <location>
        <begin position="34"/>
        <end position="183"/>
    </location>
</feature>
<comment type="catalytic activity">
    <reaction evidence="5">
        <text>O-phospho-L-seryl-[protein] + H2O = L-seryl-[protein] + phosphate</text>
        <dbReference type="Rhea" id="RHEA:20629"/>
        <dbReference type="Rhea" id="RHEA-COMP:9863"/>
        <dbReference type="Rhea" id="RHEA-COMP:11604"/>
        <dbReference type="ChEBI" id="CHEBI:15377"/>
        <dbReference type="ChEBI" id="CHEBI:29999"/>
        <dbReference type="ChEBI" id="CHEBI:43474"/>
        <dbReference type="ChEBI" id="CHEBI:83421"/>
        <dbReference type="EC" id="3.1.3.16"/>
    </reaction>
</comment>
<organism evidence="9 11">
    <name type="scientific">Aplysia californica</name>
    <name type="common">California sea hare</name>
    <dbReference type="NCBI Taxonomy" id="6500"/>
    <lineage>
        <taxon>Eukaryota</taxon>
        <taxon>Metazoa</taxon>
        <taxon>Spiralia</taxon>
        <taxon>Lophotrochozoa</taxon>
        <taxon>Mollusca</taxon>
        <taxon>Gastropoda</taxon>
        <taxon>Heterobranchia</taxon>
        <taxon>Euthyneura</taxon>
        <taxon>Tectipleura</taxon>
        <taxon>Aplysiida</taxon>
        <taxon>Aplysioidea</taxon>
        <taxon>Aplysiidae</taxon>
        <taxon>Aplysia</taxon>
    </lineage>
</organism>
<accession>A0ABM0K4Y9</accession>
<dbReference type="PANTHER" id="PTHR45682">
    <property type="entry name" value="AGAP008228-PA"/>
    <property type="match status" value="1"/>
</dbReference>
<evidence type="ECO:0000259" key="8">
    <source>
        <dbReference type="PROSITE" id="PS50056"/>
    </source>
</evidence>
<evidence type="ECO:0000313" key="13">
    <source>
        <dbReference type="RefSeq" id="XP_012943775.1"/>
    </source>
</evidence>
<evidence type="ECO:0000313" key="11">
    <source>
        <dbReference type="RefSeq" id="XP_005108874.1"/>
    </source>
</evidence>
<dbReference type="InterPro" id="IPR016130">
    <property type="entry name" value="Tyr_Pase_AS"/>
</dbReference>
<dbReference type="PANTHER" id="PTHR45682:SF1">
    <property type="entry name" value="DUAL SPECIFICITY PROTEIN PHOSPHATASE 3"/>
    <property type="match status" value="1"/>
</dbReference>
<feature type="domain" description="Tyrosine specific protein phosphatases" evidence="8">
    <location>
        <begin position="105"/>
        <end position="162"/>
    </location>
</feature>
<evidence type="ECO:0000259" key="7">
    <source>
        <dbReference type="PROSITE" id="PS50054"/>
    </source>
</evidence>
<dbReference type="SMART" id="SM00195">
    <property type="entry name" value="DSPc"/>
    <property type="match status" value="2"/>
</dbReference>
<name>A0ABM0K4Y9_APLCA</name>
<evidence type="ECO:0000313" key="10">
    <source>
        <dbReference type="RefSeq" id="XP_005108873.1"/>
    </source>
</evidence>
<dbReference type="GeneID" id="101845577"/>
<gene>
    <name evidence="10 11 12 13 14" type="primary">LOC101845577</name>
</gene>
<dbReference type="PROSITE" id="PS00383">
    <property type="entry name" value="TYR_PHOSPHATASE_1"/>
    <property type="match status" value="2"/>
</dbReference>
<evidence type="ECO:0000256" key="6">
    <source>
        <dbReference type="ARBA" id="ARBA00048336"/>
    </source>
</evidence>
<evidence type="ECO:0000256" key="3">
    <source>
        <dbReference type="ARBA" id="ARBA00022801"/>
    </source>
</evidence>
<dbReference type="Proteomes" id="UP000694888">
    <property type="component" value="Unplaced"/>
</dbReference>
<comment type="catalytic activity">
    <reaction evidence="6">
        <text>O-phospho-L-threonyl-[protein] + H2O = L-threonyl-[protein] + phosphate</text>
        <dbReference type="Rhea" id="RHEA:47004"/>
        <dbReference type="Rhea" id="RHEA-COMP:11060"/>
        <dbReference type="Rhea" id="RHEA-COMP:11605"/>
        <dbReference type="ChEBI" id="CHEBI:15377"/>
        <dbReference type="ChEBI" id="CHEBI:30013"/>
        <dbReference type="ChEBI" id="CHEBI:43474"/>
        <dbReference type="ChEBI" id="CHEBI:61977"/>
        <dbReference type="EC" id="3.1.3.16"/>
    </reaction>
</comment>
<proteinExistence type="inferred from homology"/>
<dbReference type="RefSeq" id="XP_012943772.1">
    <property type="nucleotide sequence ID" value="XM_013088318.2"/>
</dbReference>
<dbReference type="PRINTS" id="PR01908">
    <property type="entry name" value="ADSPHPHTASE"/>
</dbReference>
<comment type="similarity">
    <text evidence="1">Belongs to the protein-tyrosine phosphatase family. Non-receptor class dual specificity subfamily.</text>
</comment>
<dbReference type="Gene3D" id="3.90.190.10">
    <property type="entry name" value="Protein tyrosine phosphatase superfamily"/>
    <property type="match status" value="2"/>
</dbReference>
<dbReference type="EC" id="3.1.3.16" evidence="2"/>
<keyword evidence="4" id="KW-0904">Protein phosphatase</keyword>
<evidence type="ECO:0000256" key="4">
    <source>
        <dbReference type="ARBA" id="ARBA00022912"/>
    </source>
</evidence>
<dbReference type="RefSeq" id="XP_005108873.1">
    <property type="nucleotide sequence ID" value="XM_005108816.3"/>
</dbReference>
<dbReference type="RefSeq" id="XP_012943775.1">
    <property type="nucleotide sequence ID" value="XM_013088321.2"/>
</dbReference>
<dbReference type="InterPro" id="IPR000387">
    <property type="entry name" value="Tyr_Pase_dom"/>
</dbReference>
<dbReference type="InterPro" id="IPR020405">
    <property type="entry name" value="Atypical_DUSP_subfamA"/>
</dbReference>
<dbReference type="PRINTS" id="PR01909">
    <property type="entry name" value="ADSPHPHTASEA"/>
</dbReference>
<reference evidence="10 11" key="1">
    <citation type="submission" date="2025-05" db="UniProtKB">
        <authorList>
            <consortium name="RefSeq"/>
        </authorList>
    </citation>
    <scope>IDENTIFICATION</scope>
</reference>
<dbReference type="PROSITE" id="PS50054">
    <property type="entry name" value="TYR_PHOSPHATASE_DUAL"/>
    <property type="match status" value="2"/>
</dbReference>
<keyword evidence="3" id="KW-0378">Hydrolase</keyword>
<dbReference type="Pfam" id="PF00782">
    <property type="entry name" value="DSPc"/>
    <property type="match status" value="2"/>
</dbReference>
<protein>
    <recommendedName>
        <fullName evidence="2">protein-serine/threonine phosphatase</fullName>
        <ecNumber evidence="2">3.1.3.16</ecNumber>
    </recommendedName>
</protein>
<dbReference type="InterPro" id="IPR029021">
    <property type="entry name" value="Prot-tyrosine_phosphatase-like"/>
</dbReference>
<dbReference type="InterPro" id="IPR000340">
    <property type="entry name" value="Dual-sp_phosphatase_cat-dom"/>
</dbReference>
<dbReference type="SUPFAM" id="SSF52799">
    <property type="entry name" value="(Phosphotyrosine protein) phosphatases II"/>
    <property type="match status" value="2"/>
</dbReference>
<dbReference type="RefSeq" id="XP_005108874.1">
    <property type="nucleotide sequence ID" value="XM_005108817.3"/>
</dbReference>
<evidence type="ECO:0000313" key="14">
    <source>
        <dbReference type="RefSeq" id="XP_035828411.1"/>
    </source>
</evidence>
<dbReference type="InterPro" id="IPR020422">
    <property type="entry name" value="TYR_PHOSPHATASE_DUAL_dom"/>
</dbReference>
<sequence length="413" mass="46090">MMSIFDEDRPCSVQELQDILTAPSHGMAMMPSTAFDEVYEGIFIGEGDSAKRIGCMKRLRVTHVLNAALGKTAFHVNTNHVMYQRSNIQFLGIPATDMMNYDLSQHFQQAAEFIEAGLSCHGKVFVHCVQGVSRSATLVLAYLMIKRHMTAQDATRLVRSEREIFPNPGFLQQLCDLHEKLKRDGHFQHGWINRRNPGGAEESVARCRSPGVVDSKSAHCLESETPGRQEEDCHWGVCTVEDLEEILTEPSGGFMMLPNEPYHQIDEFIYIGSRAFAMRITELKKLGVTHILNAAQGKGCSTDASMYEPEGLQFLGVQATDASGFDISQYFTCAADYIASAVAHRGKVFVHCVEGVSRSATLVLAYYMIKQRKPVREAVCLVRSQREICPNSSFLQQLCDLDQQLSTTHPSLK</sequence>
<evidence type="ECO:0000313" key="12">
    <source>
        <dbReference type="RefSeq" id="XP_012943772.1"/>
    </source>
</evidence>
<dbReference type="PROSITE" id="PS50056">
    <property type="entry name" value="TYR_PHOSPHATASE_2"/>
    <property type="match status" value="2"/>
</dbReference>
<feature type="domain" description="Tyrosine-protein phosphatase" evidence="7">
    <location>
        <begin position="260"/>
        <end position="407"/>
    </location>
</feature>
<dbReference type="CDD" id="cd14515">
    <property type="entry name" value="DUSP3-like"/>
    <property type="match status" value="1"/>
</dbReference>
<evidence type="ECO:0000256" key="2">
    <source>
        <dbReference type="ARBA" id="ARBA00013081"/>
    </source>
</evidence>
<evidence type="ECO:0000313" key="9">
    <source>
        <dbReference type="Proteomes" id="UP000694888"/>
    </source>
</evidence>
<keyword evidence="9" id="KW-1185">Reference proteome</keyword>